<keyword evidence="11" id="KW-1185">Reference proteome</keyword>
<evidence type="ECO:0000313" key="10">
    <source>
        <dbReference type="EMBL" id="MBO0454908.1"/>
    </source>
</evidence>
<dbReference type="InterPro" id="IPR011527">
    <property type="entry name" value="ABC1_TM_dom"/>
</dbReference>
<evidence type="ECO:0000313" key="11">
    <source>
        <dbReference type="Proteomes" id="UP000664495"/>
    </source>
</evidence>
<evidence type="ECO:0000256" key="5">
    <source>
        <dbReference type="ARBA" id="ARBA00022989"/>
    </source>
</evidence>
<comment type="subcellular location">
    <subcellularLocation>
        <location evidence="1">Cell membrane</location>
        <topology evidence="1">Multi-pass membrane protein</topology>
    </subcellularLocation>
</comment>
<dbReference type="RefSeq" id="WP_207110634.1">
    <property type="nucleotide sequence ID" value="NZ_JAFLVR010000078.1"/>
</dbReference>
<dbReference type="SMART" id="SM00382">
    <property type="entry name" value="AAA"/>
    <property type="match status" value="1"/>
</dbReference>
<evidence type="ECO:0000256" key="6">
    <source>
        <dbReference type="ARBA" id="ARBA00023136"/>
    </source>
</evidence>
<dbReference type="InterPro" id="IPR017871">
    <property type="entry name" value="ABC_transporter-like_CS"/>
</dbReference>
<reference evidence="10 11" key="1">
    <citation type="submission" date="2021-03" db="EMBL/GenBank/DDBJ databases">
        <title>Enterococcal diversity collection.</title>
        <authorList>
            <person name="Gilmore M.S."/>
            <person name="Schwartzman J."/>
            <person name="Van Tyne D."/>
            <person name="Martin M."/>
            <person name="Earl A.M."/>
            <person name="Manson A.L."/>
            <person name="Straub T."/>
            <person name="Salamzade R."/>
            <person name="Saavedra J."/>
            <person name="Lebreton F."/>
            <person name="Prichula J."/>
            <person name="Schaufler K."/>
            <person name="Gaca A."/>
            <person name="Sgardioli B."/>
            <person name="Wagenaar J."/>
            <person name="Strong T."/>
        </authorList>
    </citation>
    <scope>NUCLEOTIDE SEQUENCE [LARGE SCALE GENOMIC DNA]</scope>
    <source>
        <strain evidence="10 11">MJM16</strain>
    </source>
</reference>
<feature type="transmembrane region" description="Helical" evidence="7">
    <location>
        <begin position="12"/>
        <end position="36"/>
    </location>
</feature>
<dbReference type="Proteomes" id="UP000664495">
    <property type="component" value="Unassembled WGS sequence"/>
</dbReference>
<feature type="domain" description="ABC transporter" evidence="8">
    <location>
        <begin position="325"/>
        <end position="558"/>
    </location>
</feature>
<dbReference type="PANTHER" id="PTHR24221">
    <property type="entry name" value="ATP-BINDING CASSETTE SUB-FAMILY B"/>
    <property type="match status" value="1"/>
</dbReference>
<dbReference type="PROSITE" id="PS00211">
    <property type="entry name" value="ABC_TRANSPORTER_1"/>
    <property type="match status" value="1"/>
</dbReference>
<evidence type="ECO:0000256" key="2">
    <source>
        <dbReference type="ARBA" id="ARBA00022692"/>
    </source>
</evidence>
<dbReference type="PANTHER" id="PTHR24221:SF654">
    <property type="entry name" value="ATP-BINDING CASSETTE SUB-FAMILY B MEMBER 6"/>
    <property type="match status" value="1"/>
</dbReference>
<dbReference type="InterPro" id="IPR027417">
    <property type="entry name" value="P-loop_NTPase"/>
</dbReference>
<keyword evidence="5 7" id="KW-1133">Transmembrane helix</keyword>
<dbReference type="Pfam" id="PF00664">
    <property type="entry name" value="ABC_membrane"/>
    <property type="match status" value="1"/>
</dbReference>
<dbReference type="SUPFAM" id="SSF52540">
    <property type="entry name" value="P-loop containing nucleoside triphosphate hydrolases"/>
    <property type="match status" value="1"/>
</dbReference>
<name>A0ABS3HQP6_9ENTE</name>
<organism evidence="10 11">
    <name type="scientific">Candidatus Enterococcus murrayae</name>
    <dbReference type="NCBI Taxonomy" id="2815321"/>
    <lineage>
        <taxon>Bacteria</taxon>
        <taxon>Bacillati</taxon>
        <taxon>Bacillota</taxon>
        <taxon>Bacilli</taxon>
        <taxon>Lactobacillales</taxon>
        <taxon>Enterococcaceae</taxon>
        <taxon>Enterococcus</taxon>
    </lineage>
</organism>
<dbReference type="InterPro" id="IPR039421">
    <property type="entry name" value="Type_1_exporter"/>
</dbReference>
<keyword evidence="3" id="KW-0547">Nucleotide-binding</keyword>
<dbReference type="Gene3D" id="3.40.50.300">
    <property type="entry name" value="P-loop containing nucleotide triphosphate hydrolases"/>
    <property type="match status" value="1"/>
</dbReference>
<feature type="transmembrane region" description="Helical" evidence="7">
    <location>
        <begin position="148"/>
        <end position="168"/>
    </location>
</feature>
<dbReference type="CDD" id="cd03228">
    <property type="entry name" value="ABCC_MRP_Like"/>
    <property type="match status" value="1"/>
</dbReference>
<dbReference type="PROSITE" id="PS50929">
    <property type="entry name" value="ABC_TM1F"/>
    <property type="match status" value="1"/>
</dbReference>
<feature type="transmembrane region" description="Helical" evidence="7">
    <location>
        <begin position="48"/>
        <end position="69"/>
    </location>
</feature>
<evidence type="ECO:0000256" key="7">
    <source>
        <dbReference type="SAM" id="Phobius"/>
    </source>
</evidence>
<comment type="caution">
    <text evidence="10">The sequence shown here is derived from an EMBL/GenBank/DDBJ whole genome shotgun (WGS) entry which is preliminary data.</text>
</comment>
<feature type="domain" description="ABC transmembrane type-1" evidence="9">
    <location>
        <begin position="13"/>
        <end position="293"/>
    </location>
</feature>
<evidence type="ECO:0000256" key="4">
    <source>
        <dbReference type="ARBA" id="ARBA00022840"/>
    </source>
</evidence>
<dbReference type="PROSITE" id="PS50893">
    <property type="entry name" value="ABC_TRANSPORTER_2"/>
    <property type="match status" value="1"/>
</dbReference>
<sequence length="558" mass="62899">MKDYYKNHKLLLFFTLVFGALSSIASVGIALLLQMIVDFATSGEIQRFPRVILIALSYFLALGICKFIYSYLNKLLINKIIIEMRRDIFSGILRLDDRESDIGRGKYHSLLITDIQQIEENYLMTTFIIFENATMFLISLVVFLKTSILITAFMIFALLLTLLVPSILSKKLENTQRDFSSQSGKFSADVKDFVDGLEVIRSYRLDNFIKNKFNSTNQKLARSSMKSKKIFAISESLSEVLGLITITCSVLLSSYFVITGKFTMGTLVALIQLSSSMLNPVMMLIQSIPKALGMKNVISNLNDITSIGKEESKDKNLVVPFENSISLENVEYSYDDNCKVIDSFSAQFNKNKKYAIVGKSGSGKSTLLNLISGLLVDYNGNISIDDVPIREISSKSLLSNISYVHQDIYLFNSSIKENIVLDKQEDHNKLNAILKTSGLIDYVESLKNGINTLVGEHGNQISGGQRQRIAIARALYQDSSVIMMDEGTSSLDIQTSWEVENNLMMNKNLTIISVIHKLDEKILSLYDEIIFLEKGRIKARGTYDRIINDENFQLFMNI</sequence>
<accession>A0ABS3HQP6</accession>
<dbReference type="InterPro" id="IPR003439">
    <property type="entry name" value="ABC_transporter-like_ATP-bd"/>
</dbReference>
<feature type="transmembrane region" description="Helical" evidence="7">
    <location>
        <begin position="230"/>
        <end position="258"/>
    </location>
</feature>
<dbReference type="Pfam" id="PF00005">
    <property type="entry name" value="ABC_tran"/>
    <property type="match status" value="1"/>
</dbReference>
<evidence type="ECO:0000256" key="3">
    <source>
        <dbReference type="ARBA" id="ARBA00022741"/>
    </source>
</evidence>
<dbReference type="InterPro" id="IPR036640">
    <property type="entry name" value="ABC1_TM_sf"/>
</dbReference>
<evidence type="ECO:0000259" key="9">
    <source>
        <dbReference type="PROSITE" id="PS50929"/>
    </source>
</evidence>
<protein>
    <submittedName>
        <fullName evidence="10">ABC transporter ATP-binding protein</fullName>
    </submittedName>
</protein>
<dbReference type="InterPro" id="IPR003593">
    <property type="entry name" value="AAA+_ATPase"/>
</dbReference>
<dbReference type="EMBL" id="JAFLVR010000078">
    <property type="protein sequence ID" value="MBO0454908.1"/>
    <property type="molecule type" value="Genomic_DNA"/>
</dbReference>
<proteinExistence type="predicted"/>
<gene>
    <name evidence="10" type="ORF">JZO85_21810</name>
</gene>
<keyword evidence="6 7" id="KW-0472">Membrane</keyword>
<keyword evidence="2 7" id="KW-0812">Transmembrane</keyword>
<evidence type="ECO:0000259" key="8">
    <source>
        <dbReference type="PROSITE" id="PS50893"/>
    </source>
</evidence>
<feature type="transmembrane region" description="Helical" evidence="7">
    <location>
        <begin position="122"/>
        <end position="142"/>
    </location>
</feature>
<dbReference type="Gene3D" id="1.20.1560.10">
    <property type="entry name" value="ABC transporter type 1, transmembrane domain"/>
    <property type="match status" value="1"/>
</dbReference>
<dbReference type="SUPFAM" id="SSF90123">
    <property type="entry name" value="ABC transporter transmembrane region"/>
    <property type="match status" value="1"/>
</dbReference>
<dbReference type="GO" id="GO:0005524">
    <property type="term" value="F:ATP binding"/>
    <property type="evidence" value="ECO:0007669"/>
    <property type="project" value="UniProtKB-KW"/>
</dbReference>
<evidence type="ECO:0000256" key="1">
    <source>
        <dbReference type="ARBA" id="ARBA00004651"/>
    </source>
</evidence>
<keyword evidence="4 10" id="KW-0067">ATP-binding</keyword>